<feature type="region of interest" description="Disordered" evidence="1">
    <location>
        <begin position="368"/>
        <end position="540"/>
    </location>
</feature>
<feature type="region of interest" description="Disordered" evidence="1">
    <location>
        <begin position="244"/>
        <end position="294"/>
    </location>
</feature>
<accession>W2S9W0</accession>
<name>W2S9W0_CYPE1</name>
<feature type="region of interest" description="Disordered" evidence="1">
    <location>
        <begin position="69"/>
        <end position="218"/>
    </location>
</feature>
<dbReference type="InParanoid" id="W2S9W0"/>
<feature type="region of interest" description="Disordered" evidence="1">
    <location>
        <begin position="1"/>
        <end position="57"/>
    </location>
</feature>
<proteinExistence type="predicted"/>
<sequence>MHNEYGVTATSIEPKADDSLQNSSSEDNLHAISSAKSGDESAAGETEGATTESTSDLYLHIAKDAAINRHAASAQEKPTSGSRRSRISLPFLSSSRPTTSLKPSPMSTHFEPETQSLPQRLGKRASLGPHVPGALTSSTYYSETPSRAGVPVDQSSNADTSDIRSQARSRRHSNANPETLRPPTRSYQARLRLASENVYADRMRMQEPTKTESTISTTAPSTVWDELDDLKSRIKKLELTGKIPSSSAAAMTTSNERPRTGSTQATALSSSPKNKPSGPNNETPSAVPGVPSTVHPTLHEALTNARSSVRTEIYQKLQATAQDALQLSTMVNHDYTGTSNMTPQSERMIRRRTESLCRSLTELAIAMLDDSRANNSPTSRPGSRDPFTGGQLRSRRRSDSTEHPPVVSSRIVSRRTSLANSAEPSPRPVSRAMTEAPSSYRQATASRTNFSREYTRQHPLPVTDGIKAATPQASLVSRRTGAVNTTPTAASPAVQSSPVPFTISIERNPPTALPRPTTFPDSPASVVSEASPRAPGRRTGFAARVSSVSSRLKAAREQRLASLAAAGGSGANPV</sequence>
<feature type="compositionally biased region" description="Polar residues" evidence="1">
    <location>
        <begin position="153"/>
        <end position="166"/>
    </location>
</feature>
<protein>
    <submittedName>
        <fullName evidence="2">Uncharacterized protein</fullName>
    </submittedName>
</protein>
<dbReference type="OrthoDB" id="5369729at2759"/>
<feature type="compositionally biased region" description="Basic and acidic residues" evidence="1">
    <location>
        <begin position="199"/>
        <end position="210"/>
    </location>
</feature>
<dbReference type="AlphaFoldDB" id="W2S9W0"/>
<feature type="compositionally biased region" description="Polar residues" evidence="1">
    <location>
        <begin position="471"/>
        <end position="499"/>
    </location>
</feature>
<feature type="compositionally biased region" description="Polar residues" evidence="1">
    <location>
        <begin position="244"/>
        <end position="268"/>
    </location>
</feature>
<evidence type="ECO:0000313" key="3">
    <source>
        <dbReference type="Proteomes" id="UP000030752"/>
    </source>
</evidence>
<evidence type="ECO:0000313" key="2">
    <source>
        <dbReference type="EMBL" id="ETN45511.1"/>
    </source>
</evidence>
<dbReference type="HOGENOM" id="CLU_474881_0_0_1"/>
<feature type="compositionally biased region" description="Low complexity" evidence="1">
    <location>
        <begin position="269"/>
        <end position="281"/>
    </location>
</feature>
<feature type="compositionally biased region" description="Low complexity" evidence="1">
    <location>
        <begin position="406"/>
        <end position="415"/>
    </location>
</feature>
<dbReference type="GeneID" id="19976682"/>
<reference evidence="2 3" key="1">
    <citation type="submission" date="2013-03" db="EMBL/GenBank/DDBJ databases">
        <title>The Genome Sequence of Phialophora europaea CBS 101466.</title>
        <authorList>
            <consortium name="The Broad Institute Genomics Platform"/>
            <person name="Cuomo C."/>
            <person name="de Hoog S."/>
            <person name="Gorbushina A."/>
            <person name="Walker B."/>
            <person name="Young S.K."/>
            <person name="Zeng Q."/>
            <person name="Gargeya S."/>
            <person name="Fitzgerald M."/>
            <person name="Haas B."/>
            <person name="Abouelleil A."/>
            <person name="Allen A.W."/>
            <person name="Alvarado L."/>
            <person name="Arachchi H.M."/>
            <person name="Berlin A.M."/>
            <person name="Chapman S.B."/>
            <person name="Gainer-Dewar J."/>
            <person name="Goldberg J."/>
            <person name="Griggs A."/>
            <person name="Gujja S."/>
            <person name="Hansen M."/>
            <person name="Howarth C."/>
            <person name="Imamovic A."/>
            <person name="Ireland A."/>
            <person name="Larimer J."/>
            <person name="McCowan C."/>
            <person name="Murphy C."/>
            <person name="Pearson M."/>
            <person name="Poon T.W."/>
            <person name="Priest M."/>
            <person name="Roberts A."/>
            <person name="Saif S."/>
            <person name="Shea T."/>
            <person name="Sisk P."/>
            <person name="Sykes S."/>
            <person name="Wortman J."/>
            <person name="Nusbaum C."/>
            <person name="Birren B."/>
        </authorList>
    </citation>
    <scope>NUCLEOTIDE SEQUENCE [LARGE SCALE GENOMIC DNA]</scope>
    <source>
        <strain evidence="2 3">CBS 101466</strain>
    </source>
</reference>
<keyword evidence="3" id="KW-1185">Reference proteome</keyword>
<dbReference type="Proteomes" id="UP000030752">
    <property type="component" value="Unassembled WGS sequence"/>
</dbReference>
<feature type="compositionally biased region" description="Low complexity" evidence="1">
    <location>
        <begin position="40"/>
        <end position="56"/>
    </location>
</feature>
<evidence type="ECO:0000256" key="1">
    <source>
        <dbReference type="SAM" id="MobiDB-lite"/>
    </source>
</evidence>
<gene>
    <name evidence="2" type="ORF">HMPREF1541_09343</name>
</gene>
<feature type="compositionally biased region" description="Polar residues" evidence="1">
    <location>
        <begin position="91"/>
        <end position="118"/>
    </location>
</feature>
<dbReference type="STRING" id="1220924.W2S9W0"/>
<feature type="compositionally biased region" description="Polar residues" evidence="1">
    <location>
        <begin position="135"/>
        <end position="145"/>
    </location>
</feature>
<dbReference type="EMBL" id="KB822712">
    <property type="protein sequence ID" value="ETN45511.1"/>
    <property type="molecule type" value="Genomic_DNA"/>
</dbReference>
<dbReference type="VEuPathDB" id="FungiDB:HMPREF1541_09343"/>
<organism evidence="2 3">
    <name type="scientific">Cyphellophora europaea (strain CBS 101466)</name>
    <name type="common">Phialophora europaea</name>
    <dbReference type="NCBI Taxonomy" id="1220924"/>
    <lineage>
        <taxon>Eukaryota</taxon>
        <taxon>Fungi</taxon>
        <taxon>Dikarya</taxon>
        <taxon>Ascomycota</taxon>
        <taxon>Pezizomycotina</taxon>
        <taxon>Eurotiomycetes</taxon>
        <taxon>Chaetothyriomycetidae</taxon>
        <taxon>Chaetothyriales</taxon>
        <taxon>Cyphellophoraceae</taxon>
        <taxon>Cyphellophora</taxon>
    </lineage>
</organism>
<feature type="compositionally biased region" description="Polar residues" evidence="1">
    <location>
        <begin position="436"/>
        <end position="452"/>
    </location>
</feature>
<dbReference type="RefSeq" id="XP_008712239.1">
    <property type="nucleotide sequence ID" value="XM_008714017.1"/>
</dbReference>
<dbReference type="eggNOG" id="ENOG502S1ZU">
    <property type="taxonomic scope" value="Eukaryota"/>
</dbReference>